<reference evidence="2" key="1">
    <citation type="submission" date="2016-11" db="UniProtKB">
        <authorList>
            <consortium name="WormBaseParasite"/>
        </authorList>
    </citation>
    <scope>IDENTIFICATION</scope>
</reference>
<protein>
    <submittedName>
        <fullName evidence="2">HMG_CoA_synt_N domain-containing protein</fullName>
    </submittedName>
</protein>
<accession>A0A1I7WEU0</accession>
<evidence type="ECO:0000313" key="1">
    <source>
        <dbReference type="Proteomes" id="UP000095283"/>
    </source>
</evidence>
<proteinExistence type="predicted"/>
<dbReference type="Proteomes" id="UP000095283">
    <property type="component" value="Unplaced"/>
</dbReference>
<keyword evidence="1" id="KW-1185">Reference proteome</keyword>
<evidence type="ECO:0000313" key="2">
    <source>
        <dbReference type="WBParaSite" id="Hba_03432"/>
    </source>
</evidence>
<sequence length="67" mass="7638">MVFVNYESCMYPRTVWMLSTVCDAEVRGVGISAIEIYFPRNVVNQADLEMVKYSGSTGFFCLERIIS</sequence>
<name>A0A1I7WEU0_HETBA</name>
<dbReference type="WBParaSite" id="Hba_03432">
    <property type="protein sequence ID" value="Hba_03432"/>
    <property type="gene ID" value="Hba_03432"/>
</dbReference>
<organism evidence="1 2">
    <name type="scientific">Heterorhabditis bacteriophora</name>
    <name type="common">Entomopathogenic nematode worm</name>
    <dbReference type="NCBI Taxonomy" id="37862"/>
    <lineage>
        <taxon>Eukaryota</taxon>
        <taxon>Metazoa</taxon>
        <taxon>Ecdysozoa</taxon>
        <taxon>Nematoda</taxon>
        <taxon>Chromadorea</taxon>
        <taxon>Rhabditida</taxon>
        <taxon>Rhabditina</taxon>
        <taxon>Rhabditomorpha</taxon>
        <taxon>Strongyloidea</taxon>
        <taxon>Heterorhabditidae</taxon>
        <taxon>Heterorhabditis</taxon>
    </lineage>
</organism>
<dbReference type="AlphaFoldDB" id="A0A1I7WEU0"/>